<protein>
    <submittedName>
        <fullName evidence="1">Uncharacterized protein</fullName>
    </submittedName>
</protein>
<dbReference type="GeneID" id="64703716"/>
<organism evidence="1 2">
    <name type="scientific">Suillus discolor</name>
    <dbReference type="NCBI Taxonomy" id="1912936"/>
    <lineage>
        <taxon>Eukaryota</taxon>
        <taxon>Fungi</taxon>
        <taxon>Dikarya</taxon>
        <taxon>Basidiomycota</taxon>
        <taxon>Agaricomycotina</taxon>
        <taxon>Agaricomycetes</taxon>
        <taxon>Agaricomycetidae</taxon>
        <taxon>Boletales</taxon>
        <taxon>Suillineae</taxon>
        <taxon>Suillaceae</taxon>
        <taxon>Suillus</taxon>
    </lineage>
</organism>
<dbReference type="AlphaFoldDB" id="A0A9P7F985"/>
<dbReference type="Proteomes" id="UP000823399">
    <property type="component" value="Unassembled WGS sequence"/>
</dbReference>
<evidence type="ECO:0000313" key="1">
    <source>
        <dbReference type="EMBL" id="KAG2109001.1"/>
    </source>
</evidence>
<sequence>MRKGRIKIAKPTPVAYMVDNFFAGIFVAGLDEILKGATLWMLVCGHMVHETESFKSFTTCVKHYDIANAFAFGAEGLHVCLTMPFIAAYVERILVEGFLVQEVMTSLLAVCPRLTMHASIIHIHVMNALRRRLPTIVEYNKGVMHIDDKASIIVSTYTFFDKNQRPWGNALPLQCSGCKCLHQWKRISPSLSDNGSVANQTVQVFFTFPPTWFSYSQHFTPLSVVPHTSISGHMNELASGLVFGVAGLGKLYVEARVTEALSKIQGGVEKMEKMEIIEGSSKAARKKRYMIMGLVTLGILIYSNQNVRQVHISILLDFCSVITTGGVQSDSGIAAQGMARRT</sequence>
<comment type="caution">
    <text evidence="1">The sequence shown here is derived from an EMBL/GenBank/DDBJ whole genome shotgun (WGS) entry which is preliminary data.</text>
</comment>
<evidence type="ECO:0000313" key="2">
    <source>
        <dbReference type="Proteomes" id="UP000823399"/>
    </source>
</evidence>
<gene>
    <name evidence="1" type="ORF">F5147DRAFT_773337</name>
</gene>
<dbReference type="EMBL" id="JABBWM010000025">
    <property type="protein sequence ID" value="KAG2109001.1"/>
    <property type="molecule type" value="Genomic_DNA"/>
</dbReference>
<proteinExistence type="predicted"/>
<keyword evidence="2" id="KW-1185">Reference proteome</keyword>
<accession>A0A9P7F985</accession>
<dbReference type="RefSeq" id="XP_041293244.1">
    <property type="nucleotide sequence ID" value="XM_041441457.1"/>
</dbReference>
<dbReference type="OrthoDB" id="2655912at2759"/>
<reference evidence="1" key="1">
    <citation type="journal article" date="2020" name="New Phytol.">
        <title>Comparative genomics reveals dynamic genome evolution in host specialist ectomycorrhizal fungi.</title>
        <authorList>
            <person name="Lofgren L.A."/>
            <person name="Nguyen N.H."/>
            <person name="Vilgalys R."/>
            <person name="Ruytinx J."/>
            <person name="Liao H.L."/>
            <person name="Branco S."/>
            <person name="Kuo A."/>
            <person name="LaButti K."/>
            <person name="Lipzen A."/>
            <person name="Andreopoulos W."/>
            <person name="Pangilinan J."/>
            <person name="Riley R."/>
            <person name="Hundley H."/>
            <person name="Na H."/>
            <person name="Barry K."/>
            <person name="Grigoriev I.V."/>
            <person name="Stajich J.E."/>
            <person name="Kennedy P.G."/>
        </authorList>
    </citation>
    <scope>NUCLEOTIDE SEQUENCE</scope>
    <source>
        <strain evidence="1">FC423</strain>
    </source>
</reference>
<name>A0A9P7F985_9AGAM</name>